<dbReference type="AlphaFoldDB" id="A0A9N9XC50"/>
<reference evidence="2" key="1">
    <citation type="submission" date="2022-01" db="EMBL/GenBank/DDBJ databases">
        <authorList>
            <person name="King R."/>
        </authorList>
    </citation>
    <scope>NUCLEOTIDE SEQUENCE</scope>
</reference>
<organism evidence="2 3">
    <name type="scientific">Diabrotica balteata</name>
    <name type="common">Banded cucumber beetle</name>
    <dbReference type="NCBI Taxonomy" id="107213"/>
    <lineage>
        <taxon>Eukaryota</taxon>
        <taxon>Metazoa</taxon>
        <taxon>Ecdysozoa</taxon>
        <taxon>Arthropoda</taxon>
        <taxon>Hexapoda</taxon>
        <taxon>Insecta</taxon>
        <taxon>Pterygota</taxon>
        <taxon>Neoptera</taxon>
        <taxon>Endopterygota</taxon>
        <taxon>Coleoptera</taxon>
        <taxon>Polyphaga</taxon>
        <taxon>Cucujiformia</taxon>
        <taxon>Chrysomeloidea</taxon>
        <taxon>Chrysomelidae</taxon>
        <taxon>Galerucinae</taxon>
        <taxon>Diabroticina</taxon>
        <taxon>Diabroticites</taxon>
        <taxon>Diabrotica</taxon>
    </lineage>
</organism>
<dbReference type="InterPro" id="IPR042421">
    <property type="entry name" value="C3orf33-like"/>
</dbReference>
<dbReference type="InterPro" id="IPR035437">
    <property type="entry name" value="SNase_OB-fold_sf"/>
</dbReference>
<feature type="transmembrane region" description="Helical" evidence="1">
    <location>
        <begin position="20"/>
        <end position="38"/>
    </location>
</feature>
<dbReference type="GO" id="GO:0005615">
    <property type="term" value="C:extracellular space"/>
    <property type="evidence" value="ECO:0007669"/>
    <property type="project" value="TreeGrafter"/>
</dbReference>
<dbReference type="PANTHER" id="PTHR28434">
    <property type="entry name" value="PROTEIN C3ORF33"/>
    <property type="match status" value="1"/>
</dbReference>
<evidence type="ECO:0000256" key="1">
    <source>
        <dbReference type="SAM" id="Phobius"/>
    </source>
</evidence>
<name>A0A9N9XC50_DIABA</name>
<keyword evidence="1" id="KW-0472">Membrane</keyword>
<sequence length="242" mass="27396">MEKVTKSFDDLINAMEKDNRGAQITCYSVALLGLTVALRKVRPLSRFRKPSDIPNHFIKEKRELTGHVKRIDPNGGLLIIEHKPLVALPIIPSGDLPVKISGVRVTGLGTTWLQSVVADKEVTFIPVSKDKDFVQCQVLLPQTTKDEKRQIINIGESLVKIGFALPEHIEKPLSEDPFFLRYYGLLLKAEKVALRKQLGLKYYIIPTKKLAKQFNELFLALFVQTKQKVPKLIEKIPKAYQS</sequence>
<evidence type="ECO:0000313" key="2">
    <source>
        <dbReference type="EMBL" id="CAG9830137.1"/>
    </source>
</evidence>
<dbReference type="EMBL" id="OU898277">
    <property type="protein sequence ID" value="CAG9830137.1"/>
    <property type="molecule type" value="Genomic_DNA"/>
</dbReference>
<dbReference type="PANTHER" id="PTHR28434:SF1">
    <property type="entry name" value="PROTEIN C3ORF33"/>
    <property type="match status" value="1"/>
</dbReference>
<evidence type="ECO:0000313" key="3">
    <source>
        <dbReference type="Proteomes" id="UP001153709"/>
    </source>
</evidence>
<dbReference type="OrthoDB" id="6220511at2759"/>
<proteinExistence type="predicted"/>
<dbReference type="Proteomes" id="UP001153709">
    <property type="component" value="Chromosome 2"/>
</dbReference>
<dbReference type="SUPFAM" id="SSF50199">
    <property type="entry name" value="Staphylococcal nuclease"/>
    <property type="match status" value="1"/>
</dbReference>
<keyword evidence="1" id="KW-0812">Transmembrane</keyword>
<protein>
    <submittedName>
        <fullName evidence="2">Uncharacterized protein</fullName>
    </submittedName>
</protein>
<keyword evidence="3" id="KW-1185">Reference proteome</keyword>
<accession>A0A9N9XC50</accession>
<keyword evidence="1" id="KW-1133">Transmembrane helix</keyword>
<gene>
    <name evidence="2" type="ORF">DIABBA_LOCUS3866</name>
</gene>